<protein>
    <submittedName>
        <fullName evidence="2">Uncharacterized protein</fullName>
    </submittedName>
</protein>
<gene>
    <name evidence="2" type="ORF">GCM10009863_06590</name>
</gene>
<feature type="compositionally biased region" description="Low complexity" evidence="1">
    <location>
        <begin position="113"/>
        <end position="125"/>
    </location>
</feature>
<sequence length="133" mass="14622">MRTWQTMAASRGSMLPLEIQAYERWKEREMRGEWNMWDGEPARAEMNDLVDRLMAATGLERGPATIRLGDLKGLARRHAYEEGSALGLNGTTAASIRNTTLPANGQSSSSTLANRNGNGANTGNAQRSRSRSR</sequence>
<name>A0ABP6C267_9ACTN</name>
<organism evidence="2 3">
    <name type="scientific">Streptomyces axinellae</name>
    <dbReference type="NCBI Taxonomy" id="552788"/>
    <lineage>
        <taxon>Bacteria</taxon>
        <taxon>Bacillati</taxon>
        <taxon>Actinomycetota</taxon>
        <taxon>Actinomycetes</taxon>
        <taxon>Kitasatosporales</taxon>
        <taxon>Streptomycetaceae</taxon>
        <taxon>Streptomyces</taxon>
    </lineage>
</organism>
<dbReference type="Proteomes" id="UP001501447">
    <property type="component" value="Unassembled WGS sequence"/>
</dbReference>
<evidence type="ECO:0000313" key="3">
    <source>
        <dbReference type="Proteomes" id="UP001501447"/>
    </source>
</evidence>
<comment type="caution">
    <text evidence="2">The sequence shown here is derived from an EMBL/GenBank/DDBJ whole genome shotgun (WGS) entry which is preliminary data.</text>
</comment>
<keyword evidence="3" id="KW-1185">Reference proteome</keyword>
<dbReference type="EMBL" id="BAAARJ010000002">
    <property type="protein sequence ID" value="GAA2595989.1"/>
    <property type="molecule type" value="Genomic_DNA"/>
</dbReference>
<proteinExistence type="predicted"/>
<feature type="compositionally biased region" description="Polar residues" evidence="1">
    <location>
        <begin position="97"/>
        <end position="112"/>
    </location>
</feature>
<reference evidence="3" key="1">
    <citation type="journal article" date="2019" name="Int. J. Syst. Evol. Microbiol.">
        <title>The Global Catalogue of Microorganisms (GCM) 10K type strain sequencing project: providing services to taxonomists for standard genome sequencing and annotation.</title>
        <authorList>
            <consortium name="The Broad Institute Genomics Platform"/>
            <consortium name="The Broad Institute Genome Sequencing Center for Infectious Disease"/>
            <person name="Wu L."/>
            <person name="Ma J."/>
        </authorList>
    </citation>
    <scope>NUCLEOTIDE SEQUENCE [LARGE SCALE GENOMIC DNA]</scope>
    <source>
        <strain evidence="3">JCM 16373</strain>
    </source>
</reference>
<feature type="region of interest" description="Disordered" evidence="1">
    <location>
        <begin position="97"/>
        <end position="133"/>
    </location>
</feature>
<evidence type="ECO:0000256" key="1">
    <source>
        <dbReference type="SAM" id="MobiDB-lite"/>
    </source>
</evidence>
<evidence type="ECO:0000313" key="2">
    <source>
        <dbReference type="EMBL" id="GAA2595989.1"/>
    </source>
</evidence>
<accession>A0ABP6C267</accession>